<proteinExistence type="predicted"/>
<evidence type="ECO:0000259" key="3">
    <source>
        <dbReference type="PROSITE" id="PS51820"/>
    </source>
</evidence>
<dbReference type="RefSeq" id="WP_020893295.1">
    <property type="nucleotide sequence ID" value="NZ_BJYV01000004.1"/>
</dbReference>
<dbReference type="PANTHER" id="PTHR22953">
    <property type="entry name" value="ACID PHOSPHATASE RELATED"/>
    <property type="match status" value="1"/>
</dbReference>
<dbReference type="GO" id="GO:0003993">
    <property type="term" value="F:acid phosphatase activity"/>
    <property type="evidence" value="ECO:0007669"/>
    <property type="project" value="InterPro"/>
</dbReference>
<evidence type="ECO:0000256" key="1">
    <source>
        <dbReference type="ARBA" id="ARBA00022729"/>
    </source>
</evidence>
<evidence type="ECO:0000313" key="4">
    <source>
        <dbReference type="EMBL" id="GEO20795.1"/>
    </source>
</evidence>
<dbReference type="InterPro" id="IPR004843">
    <property type="entry name" value="Calcineurin-like_PHP"/>
</dbReference>
<keyword evidence="1 2" id="KW-0732">Signal</keyword>
<dbReference type="PROSITE" id="PS51820">
    <property type="entry name" value="PA14"/>
    <property type="match status" value="1"/>
</dbReference>
<dbReference type="EMBL" id="BJYV01000004">
    <property type="protein sequence ID" value="GEO20795.1"/>
    <property type="molecule type" value="Genomic_DNA"/>
</dbReference>
<feature type="chain" id="PRO_5021960409" description="PA14 domain-containing protein" evidence="2">
    <location>
        <begin position="24"/>
        <end position="625"/>
    </location>
</feature>
<gene>
    <name evidence="4" type="ORF">CQA01_13290</name>
</gene>
<dbReference type="InterPro" id="IPR039331">
    <property type="entry name" value="PAPs-like"/>
</dbReference>
<feature type="signal peptide" evidence="2">
    <location>
        <begin position="1"/>
        <end position="23"/>
    </location>
</feature>
<reference evidence="4 5" key="1">
    <citation type="submission" date="2019-07" db="EMBL/GenBank/DDBJ databases">
        <title>Whole genome shotgun sequence of Cyclobacterium qasimii NBRC 106168.</title>
        <authorList>
            <person name="Hosoyama A."/>
            <person name="Uohara A."/>
            <person name="Ohji S."/>
            <person name="Ichikawa N."/>
        </authorList>
    </citation>
    <scope>NUCLEOTIDE SEQUENCE [LARGE SCALE GENOMIC DNA]</scope>
    <source>
        <strain evidence="4 5">NBRC 106168</strain>
    </source>
</reference>
<dbReference type="Pfam" id="PF00149">
    <property type="entry name" value="Metallophos"/>
    <property type="match status" value="1"/>
</dbReference>
<dbReference type="InterPro" id="IPR037524">
    <property type="entry name" value="PA14/GLEYA"/>
</dbReference>
<organism evidence="4 5">
    <name type="scientific">Cyclobacterium qasimii</name>
    <dbReference type="NCBI Taxonomy" id="1350429"/>
    <lineage>
        <taxon>Bacteria</taxon>
        <taxon>Pseudomonadati</taxon>
        <taxon>Bacteroidota</taxon>
        <taxon>Cytophagia</taxon>
        <taxon>Cytophagales</taxon>
        <taxon>Cyclobacteriaceae</taxon>
        <taxon>Cyclobacterium</taxon>
    </lineage>
</organism>
<dbReference type="InterPro" id="IPR029052">
    <property type="entry name" value="Metallo-depent_PP-like"/>
</dbReference>
<dbReference type="AlphaFoldDB" id="A0A512C9C7"/>
<dbReference type="Gene3D" id="3.60.21.10">
    <property type="match status" value="1"/>
</dbReference>
<dbReference type="SUPFAM" id="SSF56300">
    <property type="entry name" value="Metallo-dependent phosphatases"/>
    <property type="match status" value="1"/>
</dbReference>
<sequence length="625" mass="71656">MKIFKYTVHLIAILFSLNNQVFAQQTASFEFVVSPYVQEITDSSFQVIWETSSEAKGQLHLAKSKADILKPELTVVAAESNPLFFHKLSVNGLNKSELYYYQVLNIGLKGDTLRGPITPISLPNYDQSSISFSVVGDTQGNPVVWKRIVELMSEEAPQFIVHVGDLVQYGPNKDDWTDEFFYPAKDLLSNTPLYPASGNHEMNDEKFYNYFNLPYDNAFYSIKKDDLILIFVDTNKDVLPGSEQYRKLEELLASSQERWKIVAHHHPLLTSDKFSYRSSLLATATKGDPNILHLKNLYETYDVDLTLSGHVHDYERSWPIWKNHINEEKGVVHIVTGGGGGNFKKVPNDDNWFSAKSRNVHHFLNIQLYGDKLRIDAIDTTGVLFDTWEKEKKDHGQRLSAPFISAQKQYFIDSTAILIRNLNTKGSINYRLNDALYKTAQLKEKAIVLKNTTTISAMVSAVNSESKELVKTFIKLPIKPKQKTADKKVVADYYEGDFTVLPDFEKLKPTQTFTVDSLSISKIQPRVEDHFAVRFKGTVLIPETSVYRFFLESFDGSRLLIDGEEIIDNDGVHYEIFKEGYVALEKGFHNIEVQYFDYERRETLNLLIGKDQKEMQDINTYIYNR</sequence>
<dbReference type="SUPFAM" id="SSF56988">
    <property type="entry name" value="Anthrax protective antigen"/>
    <property type="match status" value="1"/>
</dbReference>
<accession>A0A512C9C7</accession>
<dbReference type="Pfam" id="PF07691">
    <property type="entry name" value="PA14"/>
    <property type="match status" value="1"/>
</dbReference>
<evidence type="ECO:0000256" key="2">
    <source>
        <dbReference type="SAM" id="SignalP"/>
    </source>
</evidence>
<dbReference type="Gene3D" id="3.90.182.10">
    <property type="entry name" value="Toxin - Anthrax Protective Antigen,domain 1"/>
    <property type="match status" value="1"/>
</dbReference>
<dbReference type="PANTHER" id="PTHR22953:SF153">
    <property type="entry name" value="PURPLE ACID PHOSPHATASE"/>
    <property type="match status" value="1"/>
</dbReference>
<dbReference type="Proteomes" id="UP000321301">
    <property type="component" value="Unassembled WGS sequence"/>
</dbReference>
<evidence type="ECO:0000313" key="5">
    <source>
        <dbReference type="Proteomes" id="UP000321301"/>
    </source>
</evidence>
<dbReference type="InterPro" id="IPR011658">
    <property type="entry name" value="PA14_dom"/>
</dbReference>
<feature type="domain" description="PA14" evidence="3">
    <location>
        <begin position="484"/>
        <end position="622"/>
    </location>
</feature>
<keyword evidence="5" id="KW-1185">Reference proteome</keyword>
<name>A0A512C9C7_9BACT</name>
<protein>
    <recommendedName>
        <fullName evidence="3">PA14 domain-containing protein</fullName>
    </recommendedName>
</protein>
<comment type="caution">
    <text evidence="4">The sequence shown here is derived from an EMBL/GenBank/DDBJ whole genome shotgun (WGS) entry which is preliminary data.</text>
</comment>
<dbReference type="SMART" id="SM00758">
    <property type="entry name" value="PA14"/>
    <property type="match status" value="1"/>
</dbReference>